<accession>X0S5S6</accession>
<sequence>MVADYFVLAILATVKAKHTFAYPNVAARLTGTFTGALAQFAIGAFSLAFADSPDGKSAEDAE</sequence>
<comment type="caution">
    <text evidence="1">The sequence shown here is derived from an EMBL/GenBank/DDBJ whole genome shotgun (WGS) entry which is preliminary data.</text>
</comment>
<dbReference type="EMBL" id="BARS01005258">
    <property type="protein sequence ID" value="GAF70561.1"/>
    <property type="molecule type" value="Genomic_DNA"/>
</dbReference>
<name>X0S5S6_9ZZZZ</name>
<evidence type="ECO:0000313" key="1">
    <source>
        <dbReference type="EMBL" id="GAF70561.1"/>
    </source>
</evidence>
<proteinExistence type="predicted"/>
<reference evidence="1" key="1">
    <citation type="journal article" date="2014" name="Front. Microbiol.">
        <title>High frequency of phylogenetically diverse reductive dehalogenase-homologous genes in deep subseafloor sedimentary metagenomes.</title>
        <authorList>
            <person name="Kawai M."/>
            <person name="Futagami T."/>
            <person name="Toyoda A."/>
            <person name="Takaki Y."/>
            <person name="Nishi S."/>
            <person name="Hori S."/>
            <person name="Arai W."/>
            <person name="Tsubouchi T."/>
            <person name="Morono Y."/>
            <person name="Uchiyama I."/>
            <person name="Ito T."/>
            <person name="Fujiyama A."/>
            <person name="Inagaki F."/>
            <person name="Takami H."/>
        </authorList>
    </citation>
    <scope>NUCLEOTIDE SEQUENCE</scope>
    <source>
        <strain evidence="1">Expedition CK06-06</strain>
    </source>
</reference>
<dbReference type="AlphaFoldDB" id="X0S5S6"/>
<organism evidence="1">
    <name type="scientific">marine sediment metagenome</name>
    <dbReference type="NCBI Taxonomy" id="412755"/>
    <lineage>
        <taxon>unclassified sequences</taxon>
        <taxon>metagenomes</taxon>
        <taxon>ecological metagenomes</taxon>
    </lineage>
</organism>
<gene>
    <name evidence="1" type="ORF">S01H1_10292</name>
</gene>
<protein>
    <submittedName>
        <fullName evidence="1">Uncharacterized protein</fullName>
    </submittedName>
</protein>